<reference evidence="4 5" key="1">
    <citation type="submission" date="2021-07" db="EMBL/GenBank/DDBJ databases">
        <title>Karlodiniumbacter phycospheric gen. nov., sp. nov., a phycosphere bacterium isolated from karlodinium veneficum.</title>
        <authorList>
            <person name="Peng Y."/>
            <person name="Jiang L."/>
            <person name="Lee J."/>
        </authorList>
    </citation>
    <scope>NUCLEOTIDE SEQUENCE</scope>
    <source>
        <strain evidence="4 5">N5</strain>
    </source>
</reference>
<dbReference type="InterPro" id="IPR009739">
    <property type="entry name" value="LprI-like_N"/>
</dbReference>
<name>A0A975TW66_9RHOB</name>
<dbReference type="PANTHER" id="PTHR39176:SF1">
    <property type="entry name" value="PERIPLASMIC PROTEIN"/>
    <property type="match status" value="1"/>
</dbReference>
<proteinExistence type="predicted"/>
<dbReference type="EMBL" id="CP078073">
    <property type="protein sequence ID" value="QXL88331.1"/>
    <property type="molecule type" value="Genomic_DNA"/>
</dbReference>
<feature type="chain" id="PRO_5036718536" evidence="1">
    <location>
        <begin position="18"/>
        <end position="120"/>
    </location>
</feature>
<feature type="signal peptide" evidence="1">
    <location>
        <begin position="1"/>
        <end position="17"/>
    </location>
</feature>
<gene>
    <name evidence="3" type="ORF">KUL25_02045</name>
    <name evidence="4" type="ORF">KUL25_02050</name>
</gene>
<dbReference type="Proteomes" id="UP000693972">
    <property type="component" value="Unassembled WGS sequence"/>
</dbReference>
<sequence>MRIALVLALLWSAPVAAQDLDCTDRAALTQSALTQCAGRDLAFWDGLLNNAYQQVIATLDGAQEENLRAAQRAWITFRDLTCDMESARFQGGSIAPMIELDCLARLTERRARDLETYLQN</sequence>
<dbReference type="EMBL" id="JAIMBW010000001">
    <property type="protein sequence ID" value="MBY4891543.1"/>
    <property type="molecule type" value="Genomic_DNA"/>
</dbReference>
<dbReference type="Gene3D" id="1.20.1270.180">
    <property type="match status" value="1"/>
</dbReference>
<evidence type="ECO:0000313" key="4">
    <source>
        <dbReference type="EMBL" id="QXL88331.1"/>
    </source>
</evidence>
<organism evidence="4">
    <name type="scientific">Gymnodinialimonas phycosphaerae</name>
    <dbReference type="NCBI Taxonomy" id="2841589"/>
    <lineage>
        <taxon>Bacteria</taxon>
        <taxon>Pseudomonadati</taxon>
        <taxon>Pseudomonadota</taxon>
        <taxon>Alphaproteobacteria</taxon>
        <taxon>Rhodobacterales</taxon>
        <taxon>Paracoccaceae</taxon>
        <taxon>Gymnodinialimonas</taxon>
    </lineage>
</organism>
<keyword evidence="5" id="KW-1185">Reference proteome</keyword>
<evidence type="ECO:0000259" key="2">
    <source>
        <dbReference type="Pfam" id="PF07007"/>
    </source>
</evidence>
<dbReference type="PANTHER" id="PTHR39176">
    <property type="entry name" value="PERIPLASMIC PROTEIN-RELATED"/>
    <property type="match status" value="1"/>
</dbReference>
<dbReference type="AlphaFoldDB" id="A0A975TW66"/>
<dbReference type="Pfam" id="PF07007">
    <property type="entry name" value="LprI"/>
    <property type="match status" value="1"/>
</dbReference>
<protein>
    <submittedName>
        <fullName evidence="4">Lysozyme inhibitor LprI family protein</fullName>
    </submittedName>
</protein>
<keyword evidence="1" id="KW-0732">Signal</keyword>
<evidence type="ECO:0000313" key="3">
    <source>
        <dbReference type="EMBL" id="MBY4891543.1"/>
    </source>
</evidence>
<evidence type="ECO:0000313" key="5">
    <source>
        <dbReference type="Proteomes" id="UP000693972"/>
    </source>
</evidence>
<accession>A0A975TW66</accession>
<feature type="domain" description="Lysozyme inhibitor LprI-like N-terminal" evidence="2">
    <location>
        <begin position="22"/>
        <end position="114"/>
    </location>
</feature>
<dbReference type="RefSeq" id="WP_257891404.1">
    <property type="nucleotide sequence ID" value="NZ_JAIMBW010000001.1"/>
</dbReference>
<evidence type="ECO:0000256" key="1">
    <source>
        <dbReference type="SAM" id="SignalP"/>
    </source>
</evidence>